<feature type="transmembrane region" description="Helical" evidence="1">
    <location>
        <begin position="20"/>
        <end position="46"/>
    </location>
</feature>
<dbReference type="GO" id="GO:0043332">
    <property type="term" value="C:mating projection tip"/>
    <property type="evidence" value="ECO:0007669"/>
    <property type="project" value="TreeGrafter"/>
</dbReference>
<evidence type="ECO:0000313" key="2">
    <source>
        <dbReference type="EMBL" id="SPQ21537.1"/>
    </source>
</evidence>
<dbReference type="GO" id="GO:0000747">
    <property type="term" value="P:conjugation with cellular fusion"/>
    <property type="evidence" value="ECO:0007669"/>
    <property type="project" value="TreeGrafter"/>
</dbReference>
<feature type="transmembrane region" description="Helical" evidence="1">
    <location>
        <begin position="194"/>
        <end position="220"/>
    </location>
</feature>
<dbReference type="PANTHER" id="PTHR28092">
    <property type="entry name" value="FACTOR-INDUCED GENE 1 PROTEIN"/>
    <property type="match status" value="1"/>
</dbReference>
<keyword evidence="1" id="KW-0812">Transmembrane</keyword>
<dbReference type="PANTHER" id="PTHR28092:SF1">
    <property type="entry name" value="FACTOR-INDUCED GENE 1 PROTEIN"/>
    <property type="match status" value="1"/>
</dbReference>
<dbReference type="EMBL" id="OUUZ01000008">
    <property type="protein sequence ID" value="SPQ21537.1"/>
    <property type="molecule type" value="Genomic_DNA"/>
</dbReference>
<reference evidence="2 3" key="1">
    <citation type="submission" date="2018-04" db="EMBL/GenBank/DDBJ databases">
        <authorList>
            <person name="Huttner S."/>
            <person name="Dainat J."/>
        </authorList>
    </citation>
    <scope>NUCLEOTIDE SEQUENCE [LARGE SCALE GENOMIC DNA]</scope>
</reference>
<dbReference type="GO" id="GO:0016020">
    <property type="term" value="C:membrane"/>
    <property type="evidence" value="ECO:0007669"/>
    <property type="project" value="InterPro"/>
</dbReference>
<evidence type="ECO:0000256" key="1">
    <source>
        <dbReference type="SAM" id="Phobius"/>
    </source>
</evidence>
<protein>
    <submittedName>
        <fullName evidence="2">2c93d951-955f-4189-a3d4-5a905f984bd7</fullName>
    </submittedName>
</protein>
<dbReference type="Pfam" id="PF12351">
    <property type="entry name" value="Fig1"/>
    <property type="match status" value="1"/>
</dbReference>
<evidence type="ECO:0000313" key="3">
    <source>
        <dbReference type="Proteomes" id="UP000289323"/>
    </source>
</evidence>
<organism evidence="2 3">
    <name type="scientific">Thermothielavioides terrestris</name>
    <dbReference type="NCBI Taxonomy" id="2587410"/>
    <lineage>
        <taxon>Eukaryota</taxon>
        <taxon>Fungi</taxon>
        <taxon>Dikarya</taxon>
        <taxon>Ascomycota</taxon>
        <taxon>Pezizomycotina</taxon>
        <taxon>Sordariomycetes</taxon>
        <taxon>Sordariomycetidae</taxon>
        <taxon>Sordariales</taxon>
        <taxon>Chaetomiaceae</taxon>
        <taxon>Thermothielavioides</taxon>
    </lineage>
</organism>
<feature type="transmembrane region" description="Helical" evidence="1">
    <location>
        <begin position="240"/>
        <end position="260"/>
    </location>
</feature>
<dbReference type="Proteomes" id="UP000289323">
    <property type="component" value="Unassembled WGS sequence"/>
</dbReference>
<feature type="transmembrane region" description="Helical" evidence="1">
    <location>
        <begin position="143"/>
        <end position="165"/>
    </location>
</feature>
<sequence length="275" mass="29017">MAIFKLAKTMLTPSGMFRFLPYLLIVPIIVFETLSLTGCVSTSPAIPNIYIVSLRPNNNATGTATPQVRVGYFGICGISESGTRCQSASGQSVDTLVTNLFLNGTSPSNTTTTTTTTTRDTTTPDTTEITDLVSTALDLQSRIFISVLAGAAVLFVLGLAALFFLRRDVRSTAASWEGQPLHPRRSAAIRRATYGLLCGSAALAFAAGLATTQAAGALEYATAGMSHATVLIHAGRTVQVLQWIAFGFEVLFVAAVPFLVRERAVAAVGEFKGEA</sequence>
<dbReference type="InterPro" id="IPR033481">
    <property type="entry name" value="Dni1/Fig1"/>
</dbReference>
<dbReference type="AlphaFoldDB" id="A0A3S5CWN7"/>
<accession>A0A3S5CWN7</accession>
<keyword evidence="1" id="KW-1133">Transmembrane helix</keyword>
<keyword evidence="1" id="KW-0472">Membrane</keyword>
<gene>
    <name evidence="2" type="ORF">TT172_LOCUS3956</name>
</gene>
<proteinExistence type="predicted"/>
<name>A0A3S5CWN7_9PEZI</name>